<evidence type="ECO:0000313" key="8">
    <source>
        <dbReference type="EMBL" id="NDV00416.1"/>
    </source>
</evidence>
<gene>
    <name evidence="8" type="ORF">GZA08_05450</name>
</gene>
<evidence type="ECO:0000256" key="4">
    <source>
        <dbReference type="ARBA" id="ARBA00023125"/>
    </source>
</evidence>
<dbReference type="RefSeq" id="WP_163890714.1">
    <property type="nucleotide sequence ID" value="NZ_JAAFYS010000001.1"/>
</dbReference>
<dbReference type="Pfam" id="PF04542">
    <property type="entry name" value="Sigma70_r2"/>
    <property type="match status" value="1"/>
</dbReference>
<dbReference type="SUPFAM" id="SSF88659">
    <property type="entry name" value="Sigma3 and sigma4 domains of RNA polymerase sigma factors"/>
    <property type="match status" value="1"/>
</dbReference>
<dbReference type="NCBIfam" id="TIGR02937">
    <property type="entry name" value="sigma70-ECF"/>
    <property type="match status" value="1"/>
</dbReference>
<dbReference type="CDD" id="cd06171">
    <property type="entry name" value="Sigma70_r4"/>
    <property type="match status" value="1"/>
</dbReference>
<dbReference type="GO" id="GO:0006352">
    <property type="term" value="P:DNA-templated transcription initiation"/>
    <property type="evidence" value="ECO:0007669"/>
    <property type="project" value="InterPro"/>
</dbReference>
<organism evidence="8 9">
    <name type="scientific">Pseudoroseicyclus tamaricis</name>
    <dbReference type="NCBI Taxonomy" id="2705421"/>
    <lineage>
        <taxon>Bacteria</taxon>
        <taxon>Pseudomonadati</taxon>
        <taxon>Pseudomonadota</taxon>
        <taxon>Alphaproteobacteria</taxon>
        <taxon>Rhodobacterales</taxon>
        <taxon>Paracoccaceae</taxon>
        <taxon>Pseudoroseicyclus</taxon>
    </lineage>
</organism>
<dbReference type="InterPro" id="IPR013249">
    <property type="entry name" value="RNA_pol_sigma70_r4_t2"/>
</dbReference>
<dbReference type="InterPro" id="IPR014284">
    <property type="entry name" value="RNA_pol_sigma-70_dom"/>
</dbReference>
<evidence type="ECO:0000259" key="6">
    <source>
        <dbReference type="Pfam" id="PF04542"/>
    </source>
</evidence>
<dbReference type="GO" id="GO:0003677">
    <property type="term" value="F:DNA binding"/>
    <property type="evidence" value="ECO:0007669"/>
    <property type="project" value="UniProtKB-KW"/>
</dbReference>
<dbReference type="Pfam" id="PF08281">
    <property type="entry name" value="Sigma70_r4_2"/>
    <property type="match status" value="1"/>
</dbReference>
<dbReference type="InterPro" id="IPR036388">
    <property type="entry name" value="WH-like_DNA-bd_sf"/>
</dbReference>
<keyword evidence="3" id="KW-0731">Sigma factor</keyword>
<evidence type="ECO:0000259" key="7">
    <source>
        <dbReference type="Pfam" id="PF08281"/>
    </source>
</evidence>
<keyword evidence="4" id="KW-0238">DNA-binding</keyword>
<dbReference type="InterPro" id="IPR013324">
    <property type="entry name" value="RNA_pol_sigma_r3/r4-like"/>
</dbReference>
<dbReference type="Proteomes" id="UP000474757">
    <property type="component" value="Unassembled WGS sequence"/>
</dbReference>
<keyword evidence="5" id="KW-0804">Transcription</keyword>
<evidence type="ECO:0000256" key="5">
    <source>
        <dbReference type="ARBA" id="ARBA00023163"/>
    </source>
</evidence>
<evidence type="ECO:0000256" key="3">
    <source>
        <dbReference type="ARBA" id="ARBA00023082"/>
    </source>
</evidence>
<evidence type="ECO:0000256" key="2">
    <source>
        <dbReference type="ARBA" id="ARBA00023015"/>
    </source>
</evidence>
<name>A0A6B2K1Y4_9RHOB</name>
<protein>
    <submittedName>
        <fullName evidence="8">Sigma-70 family RNA polymerase sigma factor</fullName>
    </submittedName>
</protein>
<dbReference type="AlphaFoldDB" id="A0A6B2K1Y4"/>
<feature type="domain" description="RNA polymerase sigma factor 70 region 4 type 2" evidence="7">
    <location>
        <begin position="128"/>
        <end position="179"/>
    </location>
</feature>
<proteinExistence type="inferred from homology"/>
<evidence type="ECO:0000256" key="1">
    <source>
        <dbReference type="ARBA" id="ARBA00010641"/>
    </source>
</evidence>
<feature type="domain" description="RNA polymerase sigma-70 region 2" evidence="6">
    <location>
        <begin position="32"/>
        <end position="99"/>
    </location>
</feature>
<keyword evidence="2" id="KW-0805">Transcription regulation</keyword>
<dbReference type="GO" id="GO:0016987">
    <property type="term" value="F:sigma factor activity"/>
    <property type="evidence" value="ECO:0007669"/>
    <property type="project" value="UniProtKB-KW"/>
</dbReference>
<accession>A0A6B2K1Y4</accession>
<dbReference type="Gene3D" id="1.10.10.10">
    <property type="entry name" value="Winged helix-like DNA-binding domain superfamily/Winged helix DNA-binding domain"/>
    <property type="match status" value="1"/>
</dbReference>
<reference evidence="8 9" key="1">
    <citation type="submission" date="2020-02" db="EMBL/GenBank/DDBJ databases">
        <title>Pseudoroseicyclus tamarix, sp. nov., isolated from offshore sediment of a Tamarix chinensis forest.</title>
        <authorList>
            <person name="Gai Y."/>
        </authorList>
    </citation>
    <scope>NUCLEOTIDE SEQUENCE [LARGE SCALE GENOMIC DNA]</scope>
    <source>
        <strain evidence="8 9">CLL3-39</strain>
    </source>
</reference>
<sequence length="195" mass="21056">MSHSAAPDPADPDAGLLAAYAAGERGAAAALTERLGPRAFAQAYRMLGEVAEAEDVAQEALLRLWRAAPGWRHGEAKVSTWLYRVVANLATDRLRRRGRSKPLEAAPEPEDETISVAAQLQQEDRASALREALSGLPPRQAEAVSLRHLEELGNPEIAEIMDIGVEAVESLVARGKRALKAALQPRRSALGWQDD</sequence>
<dbReference type="InterPro" id="IPR039425">
    <property type="entry name" value="RNA_pol_sigma-70-like"/>
</dbReference>
<comment type="caution">
    <text evidence="8">The sequence shown here is derived from an EMBL/GenBank/DDBJ whole genome shotgun (WGS) entry which is preliminary data.</text>
</comment>
<dbReference type="Gene3D" id="1.10.1740.10">
    <property type="match status" value="1"/>
</dbReference>
<dbReference type="InterPro" id="IPR007627">
    <property type="entry name" value="RNA_pol_sigma70_r2"/>
</dbReference>
<evidence type="ECO:0000313" key="9">
    <source>
        <dbReference type="Proteomes" id="UP000474757"/>
    </source>
</evidence>
<dbReference type="SUPFAM" id="SSF88946">
    <property type="entry name" value="Sigma2 domain of RNA polymerase sigma factors"/>
    <property type="match status" value="1"/>
</dbReference>
<dbReference type="PANTHER" id="PTHR43133">
    <property type="entry name" value="RNA POLYMERASE ECF-TYPE SIGMA FACTO"/>
    <property type="match status" value="1"/>
</dbReference>
<dbReference type="EMBL" id="JAAGAB010000001">
    <property type="protein sequence ID" value="NDV00416.1"/>
    <property type="molecule type" value="Genomic_DNA"/>
</dbReference>
<dbReference type="PANTHER" id="PTHR43133:SF8">
    <property type="entry name" value="RNA POLYMERASE SIGMA FACTOR HI_1459-RELATED"/>
    <property type="match status" value="1"/>
</dbReference>
<keyword evidence="9" id="KW-1185">Reference proteome</keyword>
<dbReference type="InterPro" id="IPR013325">
    <property type="entry name" value="RNA_pol_sigma_r2"/>
</dbReference>
<comment type="similarity">
    <text evidence="1">Belongs to the sigma-70 factor family. ECF subfamily.</text>
</comment>